<dbReference type="GO" id="GO:0005886">
    <property type="term" value="C:plasma membrane"/>
    <property type="evidence" value="ECO:0007669"/>
    <property type="project" value="TreeGrafter"/>
</dbReference>
<reference evidence="9 10" key="1">
    <citation type="submission" date="2021-04" db="EMBL/GenBank/DDBJ databases">
        <title>The genome sequence of Ideonella sp. 3Y2.</title>
        <authorList>
            <person name="Liu Y."/>
        </authorList>
    </citation>
    <scope>NUCLEOTIDE SEQUENCE [LARGE SCALE GENOMIC DNA]</scope>
    <source>
        <strain evidence="9 10">3Y2</strain>
    </source>
</reference>
<dbReference type="EMBL" id="JAGQDD010000027">
    <property type="protein sequence ID" value="MBQ0933375.1"/>
    <property type="molecule type" value="Genomic_DNA"/>
</dbReference>
<evidence type="ECO:0000313" key="9">
    <source>
        <dbReference type="EMBL" id="MBQ0933375.1"/>
    </source>
</evidence>
<dbReference type="Pfam" id="PF00672">
    <property type="entry name" value="HAMP"/>
    <property type="match status" value="1"/>
</dbReference>
<dbReference type="Gene3D" id="1.10.287.950">
    <property type="entry name" value="Methyl-accepting chemotaxis protein"/>
    <property type="match status" value="1"/>
</dbReference>
<feature type="transmembrane region" description="Helical" evidence="5">
    <location>
        <begin position="198"/>
        <end position="218"/>
    </location>
</feature>
<dbReference type="InterPro" id="IPR001610">
    <property type="entry name" value="PAC"/>
</dbReference>
<dbReference type="NCBIfam" id="TIGR00229">
    <property type="entry name" value="sensory_box"/>
    <property type="match status" value="1"/>
</dbReference>
<dbReference type="Pfam" id="PF08447">
    <property type="entry name" value="PAS_3"/>
    <property type="match status" value="1"/>
</dbReference>
<keyword evidence="10" id="KW-1185">Reference proteome</keyword>
<feature type="domain" description="HAMP" evidence="8">
    <location>
        <begin position="220"/>
        <end position="272"/>
    </location>
</feature>
<dbReference type="CDD" id="cd00130">
    <property type="entry name" value="PAS"/>
    <property type="match status" value="1"/>
</dbReference>
<dbReference type="GO" id="GO:0006935">
    <property type="term" value="P:chemotaxis"/>
    <property type="evidence" value="ECO:0007669"/>
    <property type="project" value="InterPro"/>
</dbReference>
<evidence type="ECO:0000259" key="7">
    <source>
        <dbReference type="PROSITE" id="PS50112"/>
    </source>
</evidence>
<dbReference type="SMART" id="SM00091">
    <property type="entry name" value="PAS"/>
    <property type="match status" value="1"/>
</dbReference>
<keyword evidence="5" id="KW-1133">Transmembrane helix</keyword>
<keyword evidence="5" id="KW-0472">Membrane</keyword>
<dbReference type="PRINTS" id="PR00260">
    <property type="entry name" value="CHEMTRNSDUCR"/>
</dbReference>
<dbReference type="PROSITE" id="PS50885">
    <property type="entry name" value="HAMP"/>
    <property type="match status" value="1"/>
</dbReference>
<dbReference type="InterPro" id="IPR035965">
    <property type="entry name" value="PAS-like_dom_sf"/>
</dbReference>
<keyword evidence="4" id="KW-0807">Transducer</keyword>
<dbReference type="SMART" id="SM00086">
    <property type="entry name" value="PAC"/>
    <property type="match status" value="1"/>
</dbReference>
<dbReference type="PANTHER" id="PTHR43531">
    <property type="entry name" value="PROTEIN ICFG"/>
    <property type="match status" value="1"/>
</dbReference>
<evidence type="ECO:0000256" key="4">
    <source>
        <dbReference type="PROSITE-ProRule" id="PRU00284"/>
    </source>
</evidence>
<dbReference type="InterPro" id="IPR003660">
    <property type="entry name" value="HAMP_dom"/>
</dbReference>
<feature type="domain" description="Methyl-accepting transducer" evidence="6">
    <location>
        <begin position="277"/>
        <end position="506"/>
    </location>
</feature>
<comment type="subcellular location">
    <subcellularLocation>
        <location evidence="1">Membrane</location>
    </subcellularLocation>
</comment>
<keyword evidence="5" id="KW-0812">Transmembrane</keyword>
<evidence type="ECO:0000256" key="1">
    <source>
        <dbReference type="ARBA" id="ARBA00004370"/>
    </source>
</evidence>
<dbReference type="RefSeq" id="WP_210857040.1">
    <property type="nucleotide sequence ID" value="NZ_JAGQDD010000027.1"/>
</dbReference>
<comment type="caution">
    <text evidence="9">The sequence shown here is derived from an EMBL/GenBank/DDBJ whole genome shotgun (WGS) entry which is preliminary data.</text>
</comment>
<dbReference type="FunFam" id="1.10.287.950:FF:000001">
    <property type="entry name" value="Methyl-accepting chemotaxis sensory transducer"/>
    <property type="match status" value="1"/>
</dbReference>
<comment type="similarity">
    <text evidence="3">Belongs to the methyl-accepting chemotaxis (MCP) protein family.</text>
</comment>
<dbReference type="Pfam" id="PF00015">
    <property type="entry name" value="MCPsignal"/>
    <property type="match status" value="1"/>
</dbReference>
<dbReference type="PROSITE" id="PS50112">
    <property type="entry name" value="PAS"/>
    <property type="match status" value="1"/>
</dbReference>
<evidence type="ECO:0000256" key="5">
    <source>
        <dbReference type="SAM" id="Phobius"/>
    </source>
</evidence>
<feature type="domain" description="PAS" evidence="7">
    <location>
        <begin position="25"/>
        <end position="60"/>
    </location>
</feature>
<evidence type="ECO:0000259" key="6">
    <source>
        <dbReference type="PROSITE" id="PS50111"/>
    </source>
</evidence>
<feature type="transmembrane region" description="Helical" evidence="5">
    <location>
        <begin position="172"/>
        <end position="192"/>
    </location>
</feature>
<evidence type="ECO:0000313" key="10">
    <source>
        <dbReference type="Proteomes" id="UP000676246"/>
    </source>
</evidence>
<dbReference type="PANTHER" id="PTHR43531:SF14">
    <property type="entry name" value="METHYL-ACCEPTING CHEMOTAXIS PROTEIN I-RELATED"/>
    <property type="match status" value="1"/>
</dbReference>
<evidence type="ECO:0000259" key="8">
    <source>
        <dbReference type="PROSITE" id="PS50885"/>
    </source>
</evidence>
<protein>
    <submittedName>
        <fullName evidence="9">PAS domain-containing protein</fullName>
    </submittedName>
</protein>
<dbReference type="InterPro" id="IPR013655">
    <property type="entry name" value="PAS_fold_3"/>
</dbReference>
<evidence type="ECO:0000256" key="3">
    <source>
        <dbReference type="ARBA" id="ARBA00029447"/>
    </source>
</evidence>
<dbReference type="Proteomes" id="UP000676246">
    <property type="component" value="Unassembled WGS sequence"/>
</dbReference>
<dbReference type="InterPro" id="IPR051310">
    <property type="entry name" value="MCP_chemotaxis"/>
</dbReference>
<accession>A0A941BDU4</accession>
<dbReference type="InterPro" id="IPR004089">
    <property type="entry name" value="MCPsignal_dom"/>
</dbReference>
<dbReference type="SUPFAM" id="SSF58104">
    <property type="entry name" value="Methyl-accepting chemotaxis protein (MCP) signaling domain"/>
    <property type="match status" value="1"/>
</dbReference>
<organism evidence="9 10">
    <name type="scientific">Ideonella alba</name>
    <dbReference type="NCBI Taxonomy" id="2824118"/>
    <lineage>
        <taxon>Bacteria</taxon>
        <taxon>Pseudomonadati</taxon>
        <taxon>Pseudomonadota</taxon>
        <taxon>Betaproteobacteria</taxon>
        <taxon>Burkholderiales</taxon>
        <taxon>Sphaerotilaceae</taxon>
        <taxon>Ideonella</taxon>
    </lineage>
</organism>
<dbReference type="InterPro" id="IPR004090">
    <property type="entry name" value="Chemotax_Me-accpt_rcpt"/>
</dbReference>
<dbReference type="CDD" id="cd11386">
    <property type="entry name" value="MCP_signal"/>
    <property type="match status" value="1"/>
</dbReference>
<evidence type="ECO:0000256" key="2">
    <source>
        <dbReference type="ARBA" id="ARBA00022481"/>
    </source>
</evidence>
<dbReference type="Gene3D" id="3.30.450.20">
    <property type="entry name" value="PAS domain"/>
    <property type="match status" value="1"/>
</dbReference>
<proteinExistence type="inferred from homology"/>
<dbReference type="CDD" id="cd06225">
    <property type="entry name" value="HAMP"/>
    <property type="match status" value="1"/>
</dbReference>
<sequence length="543" mass="57941">MRLNLPVIPEEYLLPPGASLVSTTDLKGRITYCNAAFIEVSGYARDELMGQPHNLIRHPDMPAEGFRDLWATIEAGRPWTGVVKNRRKDGRHYWVQANVTPIVEDGRPVGYLSVRGVPTREQVAACEALYATMRAEAQAGRLLHVLKAGRVLRTDWRGRLAEALQLGLGQRVSLSVGALGLAALLTGAGLSRLLDGEWLVLAFMAAGALAALGGGWWINRLTTRPMLALLRTANRMAAGDMTQVLTSDRDDLVGQFTRALNQLNVNLRSIVADARAEVDRMRAAAREIAVGNQDLSQRTESQAANLQRTASSMEAITGTVRHNADTARQAAQCAQQANAVTLEGADAVQQVTATMHGIRDSSGRIDEIIGVIEGIAFQTNLLALNAAVEAARAGTQGRGFAVVAGEVRALAQRSSAAAREVKQIIDDSSHRVATGNQLTEAAGGTMGHAMSSVRQVGQLIDEISQGADRQLRDISEVTAAVSSLDEITQKNAALVEQVAAAAMQLESQAMAVADAVSVFRLQQGEHRTLPDAVALRKAARAGA</sequence>
<dbReference type="InterPro" id="IPR000014">
    <property type="entry name" value="PAS"/>
</dbReference>
<dbReference type="GO" id="GO:0004888">
    <property type="term" value="F:transmembrane signaling receptor activity"/>
    <property type="evidence" value="ECO:0007669"/>
    <property type="project" value="InterPro"/>
</dbReference>
<keyword evidence="2" id="KW-0488">Methylation</keyword>
<gene>
    <name evidence="9" type="ORF">KAK03_23115</name>
</gene>
<dbReference type="SUPFAM" id="SSF55785">
    <property type="entry name" value="PYP-like sensor domain (PAS domain)"/>
    <property type="match status" value="1"/>
</dbReference>
<dbReference type="AlphaFoldDB" id="A0A941BDU4"/>
<name>A0A941BDU4_9BURK</name>
<dbReference type="GO" id="GO:0007165">
    <property type="term" value="P:signal transduction"/>
    <property type="evidence" value="ECO:0007669"/>
    <property type="project" value="UniProtKB-KW"/>
</dbReference>
<dbReference type="PROSITE" id="PS50111">
    <property type="entry name" value="CHEMOTAXIS_TRANSDUC_2"/>
    <property type="match status" value="1"/>
</dbReference>
<dbReference type="SMART" id="SM00283">
    <property type="entry name" value="MA"/>
    <property type="match status" value="1"/>
</dbReference>